<evidence type="ECO:0000313" key="3">
    <source>
        <dbReference type="Proteomes" id="UP000800235"/>
    </source>
</evidence>
<protein>
    <submittedName>
        <fullName evidence="2">Uncharacterized protein</fullName>
    </submittedName>
</protein>
<dbReference type="Proteomes" id="UP000800235">
    <property type="component" value="Unassembled WGS sequence"/>
</dbReference>
<sequence length="76" mass="8031">MAPTRPLPAHVNQTANPAVETNQPTSNTSQMSMSPQPNTTEDKPIGLRGGAGRGGMCPGRFCFIIPCPLPCDFCIC</sequence>
<gene>
    <name evidence="2" type="ORF">EJ08DRAFT_692868</name>
</gene>
<dbReference type="OrthoDB" id="3502863at2759"/>
<proteinExistence type="predicted"/>
<name>A0A9P4U3I2_9PEZI</name>
<dbReference type="EMBL" id="MU007014">
    <property type="protein sequence ID" value="KAF2434962.1"/>
    <property type="molecule type" value="Genomic_DNA"/>
</dbReference>
<feature type="compositionally biased region" description="Polar residues" evidence="1">
    <location>
        <begin position="11"/>
        <end position="39"/>
    </location>
</feature>
<evidence type="ECO:0000256" key="1">
    <source>
        <dbReference type="SAM" id="MobiDB-lite"/>
    </source>
</evidence>
<comment type="caution">
    <text evidence="2">The sequence shown here is derived from an EMBL/GenBank/DDBJ whole genome shotgun (WGS) entry which is preliminary data.</text>
</comment>
<feature type="region of interest" description="Disordered" evidence="1">
    <location>
        <begin position="1"/>
        <end position="47"/>
    </location>
</feature>
<reference evidence="2" key="1">
    <citation type="journal article" date="2020" name="Stud. Mycol.">
        <title>101 Dothideomycetes genomes: a test case for predicting lifestyles and emergence of pathogens.</title>
        <authorList>
            <person name="Haridas S."/>
            <person name="Albert R."/>
            <person name="Binder M."/>
            <person name="Bloem J."/>
            <person name="Labutti K."/>
            <person name="Salamov A."/>
            <person name="Andreopoulos B."/>
            <person name="Baker S."/>
            <person name="Barry K."/>
            <person name="Bills G."/>
            <person name="Bluhm B."/>
            <person name="Cannon C."/>
            <person name="Castanera R."/>
            <person name="Culley D."/>
            <person name="Daum C."/>
            <person name="Ezra D."/>
            <person name="Gonzalez J."/>
            <person name="Henrissat B."/>
            <person name="Kuo A."/>
            <person name="Liang C."/>
            <person name="Lipzen A."/>
            <person name="Lutzoni F."/>
            <person name="Magnuson J."/>
            <person name="Mondo S."/>
            <person name="Nolan M."/>
            <person name="Ohm R."/>
            <person name="Pangilinan J."/>
            <person name="Park H.-J."/>
            <person name="Ramirez L."/>
            <person name="Alfaro M."/>
            <person name="Sun H."/>
            <person name="Tritt A."/>
            <person name="Yoshinaga Y."/>
            <person name="Zwiers L.-H."/>
            <person name="Turgeon B."/>
            <person name="Goodwin S."/>
            <person name="Spatafora J."/>
            <person name="Crous P."/>
            <person name="Grigoriev I."/>
        </authorList>
    </citation>
    <scope>NUCLEOTIDE SEQUENCE</scope>
    <source>
        <strain evidence="2">CBS 130266</strain>
    </source>
</reference>
<evidence type="ECO:0000313" key="2">
    <source>
        <dbReference type="EMBL" id="KAF2434962.1"/>
    </source>
</evidence>
<accession>A0A9P4U3I2</accession>
<keyword evidence="3" id="KW-1185">Reference proteome</keyword>
<dbReference type="AlphaFoldDB" id="A0A9P4U3I2"/>
<organism evidence="2 3">
    <name type="scientific">Tothia fuscella</name>
    <dbReference type="NCBI Taxonomy" id="1048955"/>
    <lineage>
        <taxon>Eukaryota</taxon>
        <taxon>Fungi</taxon>
        <taxon>Dikarya</taxon>
        <taxon>Ascomycota</taxon>
        <taxon>Pezizomycotina</taxon>
        <taxon>Dothideomycetes</taxon>
        <taxon>Pleosporomycetidae</taxon>
        <taxon>Venturiales</taxon>
        <taxon>Cylindrosympodiaceae</taxon>
        <taxon>Tothia</taxon>
    </lineage>
</organism>